<dbReference type="InterPro" id="IPR009078">
    <property type="entry name" value="Ferritin-like_SF"/>
</dbReference>
<dbReference type="Proteomes" id="UP001366166">
    <property type="component" value="Chromosome"/>
</dbReference>
<evidence type="ECO:0000313" key="2">
    <source>
        <dbReference type="EMBL" id="BEQ16857.1"/>
    </source>
</evidence>
<feature type="domain" description="TRASH" evidence="1">
    <location>
        <begin position="11"/>
        <end position="49"/>
    </location>
</feature>
<keyword evidence="3" id="KW-1185">Reference proteome</keyword>
<dbReference type="InterPro" id="IPR007029">
    <property type="entry name" value="YHS_dom"/>
</dbReference>
<dbReference type="InterPro" id="IPR011017">
    <property type="entry name" value="TRASH_dom"/>
</dbReference>
<dbReference type="KEGG" id="dmp:FAK_39230"/>
<dbReference type="SUPFAM" id="SSF47240">
    <property type="entry name" value="Ferritin-like"/>
    <property type="match status" value="1"/>
</dbReference>
<dbReference type="NCBIfam" id="NF040898">
    <property type="entry name" value="CC_mini_metal"/>
    <property type="match status" value="1"/>
</dbReference>
<name>A0AAU9F5D6_9BACT</name>
<dbReference type="AlphaFoldDB" id="A0AAU9F5D6"/>
<organism evidence="2 3">
    <name type="scientific">Desulfoferula mesophila</name>
    <dbReference type="NCBI Taxonomy" id="3058419"/>
    <lineage>
        <taxon>Bacteria</taxon>
        <taxon>Pseudomonadati</taxon>
        <taxon>Thermodesulfobacteriota</taxon>
        <taxon>Desulfarculia</taxon>
        <taxon>Desulfarculales</taxon>
        <taxon>Desulfarculaceae</taxon>
        <taxon>Desulfoferula</taxon>
    </lineage>
</organism>
<accession>A0AAU9F5D6</accession>
<protein>
    <recommendedName>
        <fullName evidence="1">TRASH domain-containing protein</fullName>
    </recommendedName>
</protein>
<gene>
    <name evidence="2" type="ORF">FAK_39230</name>
</gene>
<evidence type="ECO:0000259" key="1">
    <source>
        <dbReference type="SMART" id="SM00746"/>
    </source>
</evidence>
<dbReference type="SMART" id="SM00746">
    <property type="entry name" value="TRASH"/>
    <property type="match status" value="1"/>
</dbReference>
<dbReference type="Pfam" id="PF04945">
    <property type="entry name" value="YHS"/>
    <property type="match status" value="1"/>
</dbReference>
<reference evidence="3" key="1">
    <citation type="journal article" date="2023" name="Arch. Microbiol.">
        <title>Desulfoferula mesophilus gen. nov. sp. nov., a mesophilic sulfate-reducing bacterium isolated from a brackish lake sediment.</title>
        <authorList>
            <person name="Watanabe T."/>
            <person name="Yabe T."/>
            <person name="Tsuji J.M."/>
            <person name="Fukui M."/>
        </authorList>
    </citation>
    <scope>NUCLEOTIDE SEQUENCE [LARGE SCALE GENOMIC DNA]</scope>
    <source>
        <strain evidence="3">12FAK</strain>
    </source>
</reference>
<proteinExistence type="predicted"/>
<dbReference type="EMBL" id="AP028679">
    <property type="protein sequence ID" value="BEQ16857.1"/>
    <property type="molecule type" value="Genomic_DNA"/>
</dbReference>
<evidence type="ECO:0000313" key="3">
    <source>
        <dbReference type="Proteomes" id="UP001366166"/>
    </source>
</evidence>
<sequence length="82" mass="8998">MAQMIRRTEPCPICQMPVKTDGAKLVTKRDGKLYFFCAPGCRDKFLAGGRAAKPKGRWGRFLDRLARANAKEFGSSGPTCCG</sequence>
<dbReference type="RefSeq" id="WP_338603305.1">
    <property type="nucleotide sequence ID" value="NZ_AP028679.1"/>
</dbReference>